<dbReference type="RefSeq" id="WP_142892334.1">
    <property type="nucleotide sequence ID" value="NZ_ML660161.1"/>
</dbReference>
<keyword evidence="10" id="KW-1185">Reference proteome</keyword>
<evidence type="ECO:0000313" key="10">
    <source>
        <dbReference type="Proteomes" id="UP000315439"/>
    </source>
</evidence>
<dbReference type="InterPro" id="IPR019734">
    <property type="entry name" value="TPR_rpt"/>
</dbReference>
<dbReference type="Gene3D" id="3.30.70.270">
    <property type="match status" value="1"/>
</dbReference>
<dbReference type="SMART" id="SM00028">
    <property type="entry name" value="TPR"/>
    <property type="match status" value="4"/>
</dbReference>
<feature type="signal peptide" evidence="7">
    <location>
        <begin position="1"/>
        <end position="30"/>
    </location>
</feature>
<feature type="repeat" description="TPR" evidence="4">
    <location>
        <begin position="145"/>
        <end position="178"/>
    </location>
</feature>
<dbReference type="GO" id="GO:0052621">
    <property type="term" value="F:diguanylate cyclase activity"/>
    <property type="evidence" value="ECO:0007669"/>
    <property type="project" value="UniProtKB-EC"/>
</dbReference>
<dbReference type="SUPFAM" id="SSF55073">
    <property type="entry name" value="Nucleotide cyclase"/>
    <property type="match status" value="1"/>
</dbReference>
<evidence type="ECO:0000256" key="7">
    <source>
        <dbReference type="SAM" id="SignalP"/>
    </source>
</evidence>
<dbReference type="NCBIfam" id="TIGR00254">
    <property type="entry name" value="GGDEF"/>
    <property type="match status" value="1"/>
</dbReference>
<dbReference type="Pfam" id="PF13424">
    <property type="entry name" value="TPR_12"/>
    <property type="match status" value="2"/>
</dbReference>
<dbReference type="InterPro" id="IPR043128">
    <property type="entry name" value="Rev_trsase/Diguanyl_cyclase"/>
</dbReference>
<evidence type="ECO:0000256" key="5">
    <source>
        <dbReference type="SAM" id="Coils"/>
    </source>
</evidence>
<dbReference type="PROSITE" id="PS50005">
    <property type="entry name" value="TPR"/>
    <property type="match status" value="1"/>
</dbReference>
<accession>A0A545UHB3</accession>
<dbReference type="PANTHER" id="PTHR45138:SF9">
    <property type="entry name" value="DIGUANYLATE CYCLASE DGCM-RELATED"/>
    <property type="match status" value="1"/>
</dbReference>
<evidence type="ECO:0000256" key="3">
    <source>
        <dbReference type="ARBA" id="ARBA00034247"/>
    </source>
</evidence>
<keyword evidence="7" id="KW-0732">Signal</keyword>
<protein>
    <recommendedName>
        <fullName evidence="2">diguanylate cyclase</fullName>
        <ecNumber evidence="2">2.7.7.65</ecNumber>
    </recommendedName>
</protein>
<dbReference type="FunFam" id="3.30.70.270:FF:000001">
    <property type="entry name" value="Diguanylate cyclase domain protein"/>
    <property type="match status" value="1"/>
</dbReference>
<dbReference type="AlphaFoldDB" id="A0A545UHB3"/>
<comment type="cofactor">
    <cofactor evidence="1">
        <name>Mg(2+)</name>
        <dbReference type="ChEBI" id="CHEBI:18420"/>
    </cofactor>
</comment>
<dbReference type="EMBL" id="VIKS01000003">
    <property type="protein sequence ID" value="TQV88849.1"/>
    <property type="molecule type" value="Genomic_DNA"/>
</dbReference>
<dbReference type="CDD" id="cd01949">
    <property type="entry name" value="GGDEF"/>
    <property type="match status" value="1"/>
</dbReference>
<dbReference type="GO" id="GO:0005886">
    <property type="term" value="C:plasma membrane"/>
    <property type="evidence" value="ECO:0007669"/>
    <property type="project" value="TreeGrafter"/>
</dbReference>
<dbReference type="PROSITE" id="PS50887">
    <property type="entry name" value="GGDEF"/>
    <property type="match status" value="1"/>
</dbReference>
<evidence type="ECO:0000256" key="6">
    <source>
        <dbReference type="SAM" id="Phobius"/>
    </source>
</evidence>
<dbReference type="SMART" id="SM00267">
    <property type="entry name" value="GGDEF"/>
    <property type="match status" value="1"/>
</dbReference>
<dbReference type="EC" id="2.7.7.65" evidence="2"/>
<sequence>MPRRMFAQNIVVLYVALCSGLLIFASSANASELEGIILENSQNEPSKVVEALKKADRTDYSKLSPELLVKASYATAISVDIPLTITLTDLLLAKADLLESDRLKGQAYYNRGAAYASSGTHDLALDSFLLALASFESDADEKDVARIKAALAIMYVEIGEYELAKPYFKEALESHKSRNDVLNMAIVMQNRGFMKILLGEFIEARKDLLLSLEYSKSVNFKPSLPILYKNLGKVEAEQGNPELALSYLDQALQESNKTDLEHHQSEIMREISRLQLKNGFLEKSRSSIVKSIEIGEKYDLLKQLKDSYLFLAELEVVFGNYKAAYLAKEKASVYSEKMGDSRIAANLSRLDRYTATLKEQNKRLVLEKEKEIATLATEREELLKNFSIIVAVIAIFLAAYFLRRFSHTNKQAEIYEKQSKIDVLTGVWNRRAGEAQLARLCQRDLDSVKVFSIAMLDIDHFKQVNDRFGHDVGDSAIVSICNLIQENLRPTDMLCRWGGEEFLLILESFDASNAFDVCERIRQKIASTSIEKIGNMTVSIGISMFDNDEIFELIKRGDQALYRAKHLGRNQVIIKGKPQENYAKTKVELSVD</sequence>
<dbReference type="GO" id="GO:1902201">
    <property type="term" value="P:negative regulation of bacterial-type flagellum-dependent cell motility"/>
    <property type="evidence" value="ECO:0007669"/>
    <property type="project" value="TreeGrafter"/>
</dbReference>
<dbReference type="InterPro" id="IPR000160">
    <property type="entry name" value="GGDEF_dom"/>
</dbReference>
<dbReference type="Pfam" id="PF00990">
    <property type="entry name" value="GGDEF"/>
    <property type="match status" value="1"/>
</dbReference>
<dbReference type="Proteomes" id="UP000315439">
    <property type="component" value="Unassembled WGS sequence"/>
</dbReference>
<dbReference type="PANTHER" id="PTHR45138">
    <property type="entry name" value="REGULATORY COMPONENTS OF SENSORY TRANSDUCTION SYSTEM"/>
    <property type="match status" value="1"/>
</dbReference>
<feature type="chain" id="PRO_5022060858" description="diguanylate cyclase" evidence="7">
    <location>
        <begin position="31"/>
        <end position="592"/>
    </location>
</feature>
<comment type="catalytic activity">
    <reaction evidence="3">
        <text>2 GTP = 3',3'-c-di-GMP + 2 diphosphate</text>
        <dbReference type="Rhea" id="RHEA:24898"/>
        <dbReference type="ChEBI" id="CHEBI:33019"/>
        <dbReference type="ChEBI" id="CHEBI:37565"/>
        <dbReference type="ChEBI" id="CHEBI:58805"/>
        <dbReference type="EC" id="2.7.7.65"/>
    </reaction>
</comment>
<keyword evidence="5" id="KW-0175">Coiled coil</keyword>
<evidence type="ECO:0000256" key="2">
    <source>
        <dbReference type="ARBA" id="ARBA00012528"/>
    </source>
</evidence>
<evidence type="ECO:0000259" key="8">
    <source>
        <dbReference type="PROSITE" id="PS50887"/>
    </source>
</evidence>
<keyword evidence="6" id="KW-0472">Membrane</keyword>
<dbReference type="OrthoDB" id="6191081at2"/>
<comment type="caution">
    <text evidence="9">The sequence shown here is derived from an EMBL/GenBank/DDBJ whole genome shotgun (WGS) entry which is preliminary data.</text>
</comment>
<dbReference type="SUPFAM" id="SSF48452">
    <property type="entry name" value="TPR-like"/>
    <property type="match status" value="2"/>
</dbReference>
<dbReference type="InterPro" id="IPR011990">
    <property type="entry name" value="TPR-like_helical_dom_sf"/>
</dbReference>
<gene>
    <name evidence="9" type="ORF">FLL46_04770</name>
</gene>
<evidence type="ECO:0000256" key="4">
    <source>
        <dbReference type="PROSITE-ProRule" id="PRU00339"/>
    </source>
</evidence>
<name>A0A545UHB3_9GAMM</name>
<dbReference type="Gene3D" id="1.25.40.10">
    <property type="entry name" value="Tetratricopeptide repeat domain"/>
    <property type="match status" value="1"/>
</dbReference>
<reference evidence="9 10" key="1">
    <citation type="submission" date="2019-07" db="EMBL/GenBank/DDBJ databases">
        <title>Draft genome for Aliikangiella sp. M105.</title>
        <authorList>
            <person name="Wang G."/>
        </authorList>
    </citation>
    <scope>NUCLEOTIDE SEQUENCE [LARGE SCALE GENOMIC DNA]</scope>
    <source>
        <strain evidence="9 10">M105</strain>
    </source>
</reference>
<organism evidence="9 10">
    <name type="scientific">Aliikangiella coralliicola</name>
    <dbReference type="NCBI Taxonomy" id="2592383"/>
    <lineage>
        <taxon>Bacteria</taxon>
        <taxon>Pseudomonadati</taxon>
        <taxon>Pseudomonadota</taxon>
        <taxon>Gammaproteobacteria</taxon>
        <taxon>Oceanospirillales</taxon>
        <taxon>Pleioneaceae</taxon>
        <taxon>Aliikangiella</taxon>
    </lineage>
</organism>
<dbReference type="GO" id="GO:0043709">
    <property type="term" value="P:cell adhesion involved in single-species biofilm formation"/>
    <property type="evidence" value="ECO:0007669"/>
    <property type="project" value="TreeGrafter"/>
</dbReference>
<evidence type="ECO:0000256" key="1">
    <source>
        <dbReference type="ARBA" id="ARBA00001946"/>
    </source>
</evidence>
<dbReference type="InterPro" id="IPR029787">
    <property type="entry name" value="Nucleotide_cyclase"/>
</dbReference>
<feature type="domain" description="GGDEF" evidence="8">
    <location>
        <begin position="449"/>
        <end position="577"/>
    </location>
</feature>
<evidence type="ECO:0000313" key="9">
    <source>
        <dbReference type="EMBL" id="TQV88849.1"/>
    </source>
</evidence>
<proteinExistence type="predicted"/>
<keyword evidence="4" id="KW-0802">TPR repeat</keyword>
<feature type="transmembrane region" description="Helical" evidence="6">
    <location>
        <begin position="382"/>
        <end position="402"/>
    </location>
</feature>
<dbReference type="InterPro" id="IPR050469">
    <property type="entry name" value="Diguanylate_Cyclase"/>
</dbReference>
<keyword evidence="6" id="KW-0812">Transmembrane</keyword>
<feature type="coiled-coil region" evidence="5">
    <location>
        <begin position="350"/>
        <end position="385"/>
    </location>
</feature>
<keyword evidence="6" id="KW-1133">Transmembrane helix</keyword>